<dbReference type="CDD" id="cd19756">
    <property type="entry name" value="Bbox2"/>
    <property type="match status" value="1"/>
</dbReference>
<dbReference type="InterPro" id="IPR047153">
    <property type="entry name" value="TRIM45/56/19-like"/>
</dbReference>
<keyword evidence="3" id="KW-0863">Zinc-finger</keyword>
<keyword evidence="2" id="KW-0862">Zinc</keyword>
<dbReference type="CDD" id="cd19821">
    <property type="entry name" value="Bbox1_BBX-like"/>
    <property type="match status" value="1"/>
</dbReference>
<dbReference type="SUPFAM" id="SSF57845">
    <property type="entry name" value="B-box zinc-binding domain"/>
    <property type="match status" value="1"/>
</dbReference>
<feature type="domain" description="B box-type" evidence="4">
    <location>
        <begin position="202"/>
        <end position="249"/>
    </location>
</feature>
<dbReference type="PANTHER" id="PTHR25462">
    <property type="entry name" value="BONUS, ISOFORM C-RELATED"/>
    <property type="match status" value="1"/>
</dbReference>
<dbReference type="OrthoDB" id="153872at2759"/>
<dbReference type="SMART" id="SM00336">
    <property type="entry name" value="BBOX"/>
    <property type="match status" value="2"/>
</dbReference>
<evidence type="ECO:0000313" key="5">
    <source>
        <dbReference type="EMBL" id="GFE54442.1"/>
    </source>
</evidence>
<dbReference type="PANTHER" id="PTHR25462:SF296">
    <property type="entry name" value="MEIOTIC P26, ISOFORM F"/>
    <property type="match status" value="1"/>
</dbReference>
<name>A0A9W5TAG9_BABOV</name>
<comment type="caution">
    <text evidence="5">The sequence shown here is derived from an EMBL/GenBank/DDBJ whole genome shotgun (WGS) entry which is preliminary data.</text>
</comment>
<dbReference type="PROSITE" id="PS50119">
    <property type="entry name" value="ZF_BBOX"/>
    <property type="match status" value="2"/>
</dbReference>
<keyword evidence="6" id="KW-1185">Reference proteome</keyword>
<evidence type="ECO:0000256" key="1">
    <source>
        <dbReference type="ARBA" id="ARBA00022723"/>
    </source>
</evidence>
<organism evidence="5 6">
    <name type="scientific">Babesia ovis</name>
    <dbReference type="NCBI Taxonomy" id="5869"/>
    <lineage>
        <taxon>Eukaryota</taxon>
        <taxon>Sar</taxon>
        <taxon>Alveolata</taxon>
        <taxon>Apicomplexa</taxon>
        <taxon>Aconoidasida</taxon>
        <taxon>Piroplasmida</taxon>
        <taxon>Babesiidae</taxon>
        <taxon>Babesia</taxon>
    </lineage>
</organism>
<evidence type="ECO:0000259" key="4">
    <source>
        <dbReference type="PROSITE" id="PS50119"/>
    </source>
</evidence>
<sequence length="865" mass="97907">MAGNSGMSEARVALKFVPKPLEDVQELAYLEYLLQLSFHTTDLHVTKGLLLASPEDEALFNREAVERFRGTPLSVWVDMNRMDPPQSFEDCERTGVMNIDLTRQLYEYGTISPPLGFQGNPTGSYRMLLFRLALGRTMTHTPDVGDRDAFLKRDVPPGYNTLELCTNSDPAFFNSIYRISSPQQALLCAVVEFEFTPVKIEVPEPICEMCESTVAQWYCHSDKAHFCNECDAKHHSVTPIFSRHVRVSSSKSPIQFGVCESHPSEVIDVVCLKCNRTLCSHCILFDSHSDPSFFDHPLMSTVDAYECALQKNSESDIDLHRHMETITARVRNRHELLSQLYANFNNVRQKIDSATSLLLEQLGNMRRRKLQYLQAIRREAELELLQMDWVEAFMSHLLLALNPADFITNRKKYELLVSKMFGGECRVTVSNLPLWMMQRLVLVGSTQLRRVPLQQEGIDTGVQPEDIGDPAVAGDFTRTNLFEDLGDTVGHVSGERVDLRHKIETILKNEPMELPQVPLDNQGNDTIDLNIEVVDNSTSDYYSAEYEQTEKRPDESVLAVQAHVLEPVWALLSEGSMATLLHLIRAVRIPEKNHLIKHLATLANHFEEMDSLVTNACEFEIQSLCDTSLCMLMRSSSCLSELLCFIFLHERYGCAESLEWTRLYCDGLHAFVTDSRDIKRSADEAVSHVVNKLVNSIDASTMPSTLRFVLYFLAELAGERADSLCVDMLLGVLLSTYVARNIKGVQREALTEISFLMGRIGIACWDAVETSSLEFCLASKLKLWMRGLLRRTRIRSSIHTRPTPVATESLHYVLGTLSSLEHEFNAGTSHLPVQQVNELTSRYNFIPLFEIAARWAGSYNTAKHM</sequence>
<dbReference type="GO" id="GO:0008270">
    <property type="term" value="F:zinc ion binding"/>
    <property type="evidence" value="ECO:0007669"/>
    <property type="project" value="UniProtKB-KW"/>
</dbReference>
<evidence type="ECO:0000256" key="3">
    <source>
        <dbReference type="PROSITE-ProRule" id="PRU00024"/>
    </source>
</evidence>
<dbReference type="InterPro" id="IPR000315">
    <property type="entry name" value="Znf_B-box"/>
</dbReference>
<evidence type="ECO:0000256" key="2">
    <source>
        <dbReference type="ARBA" id="ARBA00022833"/>
    </source>
</evidence>
<proteinExistence type="predicted"/>
<protein>
    <submittedName>
        <fullName evidence="5">B-box zinc finger domain-containing protein</fullName>
    </submittedName>
</protein>
<reference evidence="5" key="1">
    <citation type="submission" date="2019-12" db="EMBL/GenBank/DDBJ databases">
        <title>Genome sequence of Babesia ovis.</title>
        <authorList>
            <person name="Yamagishi J."/>
            <person name="Sevinc F."/>
            <person name="Xuan X."/>
        </authorList>
    </citation>
    <scope>NUCLEOTIDE SEQUENCE</scope>
    <source>
        <strain evidence="5">Selcuk</strain>
    </source>
</reference>
<evidence type="ECO:0000313" key="6">
    <source>
        <dbReference type="Proteomes" id="UP001057455"/>
    </source>
</evidence>
<gene>
    <name evidence="5" type="ORF">BaOVIS_018460</name>
</gene>
<dbReference type="InterPro" id="IPR049808">
    <property type="entry name" value="CONSTANS-like_Bbox1"/>
</dbReference>
<dbReference type="Gene3D" id="3.30.160.60">
    <property type="entry name" value="Classic Zinc Finger"/>
    <property type="match status" value="1"/>
</dbReference>
<dbReference type="AlphaFoldDB" id="A0A9W5TAG9"/>
<keyword evidence="1" id="KW-0479">Metal-binding</keyword>
<accession>A0A9W5TAG9</accession>
<dbReference type="EMBL" id="BLIY01000016">
    <property type="protein sequence ID" value="GFE54442.1"/>
    <property type="molecule type" value="Genomic_DNA"/>
</dbReference>
<feature type="domain" description="B box-type" evidence="4">
    <location>
        <begin position="254"/>
        <end position="301"/>
    </location>
</feature>
<dbReference type="Proteomes" id="UP001057455">
    <property type="component" value="Unassembled WGS sequence"/>
</dbReference>